<protein>
    <submittedName>
        <fullName evidence="1">Uncharacterized protein</fullName>
    </submittedName>
</protein>
<name>A0A2P6RB48_ROSCH</name>
<dbReference type="Proteomes" id="UP000238479">
    <property type="component" value="Chromosome 3"/>
</dbReference>
<dbReference type="EMBL" id="PDCK01000041">
    <property type="protein sequence ID" value="PRQ43634.1"/>
    <property type="molecule type" value="Genomic_DNA"/>
</dbReference>
<proteinExistence type="predicted"/>
<reference evidence="1 2" key="1">
    <citation type="journal article" date="2018" name="Nat. Genet.">
        <title>The Rosa genome provides new insights in the design of modern roses.</title>
        <authorList>
            <person name="Bendahmane M."/>
        </authorList>
    </citation>
    <scope>NUCLEOTIDE SEQUENCE [LARGE SCALE GENOMIC DNA]</scope>
    <source>
        <strain evidence="2">cv. Old Blush</strain>
    </source>
</reference>
<organism evidence="1 2">
    <name type="scientific">Rosa chinensis</name>
    <name type="common">China rose</name>
    <dbReference type="NCBI Taxonomy" id="74649"/>
    <lineage>
        <taxon>Eukaryota</taxon>
        <taxon>Viridiplantae</taxon>
        <taxon>Streptophyta</taxon>
        <taxon>Embryophyta</taxon>
        <taxon>Tracheophyta</taxon>
        <taxon>Spermatophyta</taxon>
        <taxon>Magnoliopsida</taxon>
        <taxon>eudicotyledons</taxon>
        <taxon>Gunneridae</taxon>
        <taxon>Pentapetalae</taxon>
        <taxon>rosids</taxon>
        <taxon>fabids</taxon>
        <taxon>Rosales</taxon>
        <taxon>Rosaceae</taxon>
        <taxon>Rosoideae</taxon>
        <taxon>Rosoideae incertae sedis</taxon>
        <taxon>Rosa</taxon>
    </lineage>
</organism>
<evidence type="ECO:0000313" key="1">
    <source>
        <dbReference type="EMBL" id="PRQ43634.1"/>
    </source>
</evidence>
<accession>A0A2P6RB48</accession>
<dbReference type="AlphaFoldDB" id="A0A2P6RB48"/>
<dbReference type="Gramene" id="PRQ43634">
    <property type="protein sequence ID" value="PRQ43634"/>
    <property type="gene ID" value="RchiOBHm_Chr3g0470561"/>
</dbReference>
<gene>
    <name evidence="1" type="ORF">RchiOBHm_Chr3g0470561</name>
</gene>
<keyword evidence="2" id="KW-1185">Reference proteome</keyword>
<comment type="caution">
    <text evidence="1">The sequence shown here is derived from an EMBL/GenBank/DDBJ whole genome shotgun (WGS) entry which is preliminary data.</text>
</comment>
<evidence type="ECO:0000313" key="2">
    <source>
        <dbReference type="Proteomes" id="UP000238479"/>
    </source>
</evidence>
<sequence length="51" mass="6348">MNELHREWRWRWIARWLDLESWKQAFKVDDGGYDLHGSFFFFLSLLENAET</sequence>